<protein>
    <submittedName>
        <fullName evidence="1">Uncharacterized protein</fullName>
    </submittedName>
</protein>
<organism evidence="1 2">
    <name type="scientific">Trifolium subterraneum</name>
    <name type="common">Subterranean clover</name>
    <dbReference type="NCBI Taxonomy" id="3900"/>
    <lineage>
        <taxon>Eukaryota</taxon>
        <taxon>Viridiplantae</taxon>
        <taxon>Streptophyta</taxon>
        <taxon>Embryophyta</taxon>
        <taxon>Tracheophyta</taxon>
        <taxon>Spermatophyta</taxon>
        <taxon>Magnoliopsida</taxon>
        <taxon>eudicotyledons</taxon>
        <taxon>Gunneridae</taxon>
        <taxon>Pentapetalae</taxon>
        <taxon>rosids</taxon>
        <taxon>fabids</taxon>
        <taxon>Fabales</taxon>
        <taxon>Fabaceae</taxon>
        <taxon>Papilionoideae</taxon>
        <taxon>50 kb inversion clade</taxon>
        <taxon>NPAAA clade</taxon>
        <taxon>Hologalegina</taxon>
        <taxon>IRL clade</taxon>
        <taxon>Trifolieae</taxon>
        <taxon>Trifolium</taxon>
    </lineage>
</organism>
<evidence type="ECO:0000313" key="1">
    <source>
        <dbReference type="EMBL" id="GAU25952.1"/>
    </source>
</evidence>
<dbReference type="OrthoDB" id="1739693at2759"/>
<dbReference type="EMBL" id="DF973326">
    <property type="protein sequence ID" value="GAU25952.1"/>
    <property type="molecule type" value="Genomic_DNA"/>
</dbReference>
<reference evidence="2" key="1">
    <citation type="journal article" date="2017" name="Front. Plant Sci.">
        <title>Climate Clever Clovers: New Paradigm to Reduce the Environmental Footprint of Ruminants by Breeding Low Methanogenic Forages Utilizing Haplotype Variation.</title>
        <authorList>
            <person name="Kaur P."/>
            <person name="Appels R."/>
            <person name="Bayer P.E."/>
            <person name="Keeble-Gagnere G."/>
            <person name="Wang J."/>
            <person name="Hirakawa H."/>
            <person name="Shirasawa K."/>
            <person name="Vercoe P."/>
            <person name="Stefanova K."/>
            <person name="Durmic Z."/>
            <person name="Nichols P."/>
            <person name="Revell C."/>
            <person name="Isobe S.N."/>
            <person name="Edwards D."/>
            <person name="Erskine W."/>
        </authorList>
    </citation>
    <scope>NUCLEOTIDE SEQUENCE [LARGE SCALE GENOMIC DNA]</scope>
    <source>
        <strain evidence="2">cv. Daliak</strain>
    </source>
</reference>
<proteinExistence type="predicted"/>
<accession>A0A2Z6ML21</accession>
<dbReference type="Proteomes" id="UP000242715">
    <property type="component" value="Unassembled WGS sequence"/>
</dbReference>
<keyword evidence="2" id="KW-1185">Reference proteome</keyword>
<gene>
    <name evidence="1" type="ORF">TSUD_373530</name>
</gene>
<sequence>MPYICTLELCKSELNRLNFQDDELRAITVLDYSFLDFQGTVMCQKRLSRNTSPESEVTRGS</sequence>
<dbReference type="AlphaFoldDB" id="A0A2Z6ML21"/>
<name>A0A2Z6ML21_TRISU</name>
<evidence type="ECO:0000313" key="2">
    <source>
        <dbReference type="Proteomes" id="UP000242715"/>
    </source>
</evidence>